<dbReference type="Proteomes" id="UP000821837">
    <property type="component" value="Unassembled WGS sequence"/>
</dbReference>
<evidence type="ECO:0000313" key="2">
    <source>
        <dbReference type="EMBL" id="KAH7942961.1"/>
    </source>
</evidence>
<proteinExistence type="predicted"/>
<dbReference type="AlphaFoldDB" id="A0A9D4PGT6"/>
<comment type="caution">
    <text evidence="2">The sequence shown here is derived from an EMBL/GenBank/DDBJ whole genome shotgun (WGS) entry which is preliminary data.</text>
</comment>
<gene>
    <name evidence="2" type="ORF">HPB52_002736</name>
</gene>
<sequence length="96" mass="10731">MARSPDGSTATDSAVPPTRVVANRKPTQLTTLRLSSLKMEMKELNRLLVHPDIDAIFALKATENVERTLWEVLEISYAALISEMLQSIRPRLPMSP</sequence>
<reference evidence="2" key="1">
    <citation type="journal article" date="2020" name="Cell">
        <title>Large-Scale Comparative Analyses of Tick Genomes Elucidate Their Genetic Diversity and Vector Capacities.</title>
        <authorList>
            <consortium name="Tick Genome and Microbiome Consortium (TIGMIC)"/>
            <person name="Jia N."/>
            <person name="Wang J."/>
            <person name="Shi W."/>
            <person name="Du L."/>
            <person name="Sun Y."/>
            <person name="Zhan W."/>
            <person name="Jiang J.F."/>
            <person name="Wang Q."/>
            <person name="Zhang B."/>
            <person name="Ji P."/>
            <person name="Bell-Sakyi L."/>
            <person name="Cui X.M."/>
            <person name="Yuan T.T."/>
            <person name="Jiang B.G."/>
            <person name="Yang W.F."/>
            <person name="Lam T.T."/>
            <person name="Chang Q.C."/>
            <person name="Ding S.J."/>
            <person name="Wang X.J."/>
            <person name="Zhu J.G."/>
            <person name="Ruan X.D."/>
            <person name="Zhao L."/>
            <person name="Wei J.T."/>
            <person name="Ye R.Z."/>
            <person name="Que T.C."/>
            <person name="Du C.H."/>
            <person name="Zhou Y.H."/>
            <person name="Cheng J.X."/>
            <person name="Dai P.F."/>
            <person name="Guo W.B."/>
            <person name="Han X.H."/>
            <person name="Huang E.J."/>
            <person name="Li L.F."/>
            <person name="Wei W."/>
            <person name="Gao Y.C."/>
            <person name="Liu J.Z."/>
            <person name="Shao H.Z."/>
            <person name="Wang X."/>
            <person name="Wang C.C."/>
            <person name="Yang T.C."/>
            <person name="Huo Q.B."/>
            <person name="Li W."/>
            <person name="Chen H.Y."/>
            <person name="Chen S.E."/>
            <person name="Zhou L.G."/>
            <person name="Ni X.B."/>
            <person name="Tian J.H."/>
            <person name="Sheng Y."/>
            <person name="Liu T."/>
            <person name="Pan Y.S."/>
            <person name="Xia L.Y."/>
            <person name="Li J."/>
            <person name="Zhao F."/>
            <person name="Cao W.C."/>
        </authorList>
    </citation>
    <scope>NUCLEOTIDE SEQUENCE</scope>
    <source>
        <strain evidence="2">Rsan-2018</strain>
    </source>
</reference>
<name>A0A9D4PGT6_RHISA</name>
<reference evidence="2" key="2">
    <citation type="submission" date="2021-09" db="EMBL/GenBank/DDBJ databases">
        <authorList>
            <person name="Jia N."/>
            <person name="Wang J."/>
            <person name="Shi W."/>
            <person name="Du L."/>
            <person name="Sun Y."/>
            <person name="Zhan W."/>
            <person name="Jiang J."/>
            <person name="Wang Q."/>
            <person name="Zhang B."/>
            <person name="Ji P."/>
            <person name="Sakyi L.B."/>
            <person name="Cui X."/>
            <person name="Yuan T."/>
            <person name="Jiang B."/>
            <person name="Yang W."/>
            <person name="Lam T.T.-Y."/>
            <person name="Chang Q."/>
            <person name="Ding S."/>
            <person name="Wang X."/>
            <person name="Zhu J."/>
            <person name="Ruan X."/>
            <person name="Zhao L."/>
            <person name="Wei J."/>
            <person name="Que T."/>
            <person name="Du C."/>
            <person name="Cheng J."/>
            <person name="Dai P."/>
            <person name="Han X."/>
            <person name="Huang E."/>
            <person name="Gao Y."/>
            <person name="Liu J."/>
            <person name="Shao H."/>
            <person name="Ye R."/>
            <person name="Li L."/>
            <person name="Wei W."/>
            <person name="Wang X."/>
            <person name="Wang C."/>
            <person name="Huo Q."/>
            <person name="Li W."/>
            <person name="Guo W."/>
            <person name="Chen H."/>
            <person name="Chen S."/>
            <person name="Zhou L."/>
            <person name="Zhou L."/>
            <person name="Ni X."/>
            <person name="Tian J."/>
            <person name="Zhou Y."/>
            <person name="Sheng Y."/>
            <person name="Liu T."/>
            <person name="Pan Y."/>
            <person name="Xia L."/>
            <person name="Li J."/>
            <person name="Zhao F."/>
            <person name="Cao W."/>
        </authorList>
    </citation>
    <scope>NUCLEOTIDE SEQUENCE</scope>
    <source>
        <strain evidence="2">Rsan-2018</strain>
        <tissue evidence="2">Larvae</tissue>
    </source>
</reference>
<keyword evidence="3" id="KW-1185">Reference proteome</keyword>
<protein>
    <submittedName>
        <fullName evidence="2">Uncharacterized protein</fullName>
    </submittedName>
</protein>
<dbReference type="EMBL" id="JABSTV010001253">
    <property type="protein sequence ID" value="KAH7942961.1"/>
    <property type="molecule type" value="Genomic_DNA"/>
</dbReference>
<evidence type="ECO:0000313" key="3">
    <source>
        <dbReference type="Proteomes" id="UP000821837"/>
    </source>
</evidence>
<feature type="region of interest" description="Disordered" evidence="1">
    <location>
        <begin position="1"/>
        <end position="20"/>
    </location>
</feature>
<organism evidence="2 3">
    <name type="scientific">Rhipicephalus sanguineus</name>
    <name type="common">Brown dog tick</name>
    <name type="synonym">Ixodes sanguineus</name>
    <dbReference type="NCBI Taxonomy" id="34632"/>
    <lineage>
        <taxon>Eukaryota</taxon>
        <taxon>Metazoa</taxon>
        <taxon>Ecdysozoa</taxon>
        <taxon>Arthropoda</taxon>
        <taxon>Chelicerata</taxon>
        <taxon>Arachnida</taxon>
        <taxon>Acari</taxon>
        <taxon>Parasitiformes</taxon>
        <taxon>Ixodida</taxon>
        <taxon>Ixodoidea</taxon>
        <taxon>Ixodidae</taxon>
        <taxon>Rhipicephalinae</taxon>
        <taxon>Rhipicephalus</taxon>
        <taxon>Rhipicephalus</taxon>
    </lineage>
</organism>
<feature type="compositionally biased region" description="Polar residues" evidence="1">
    <location>
        <begin position="1"/>
        <end position="12"/>
    </location>
</feature>
<evidence type="ECO:0000256" key="1">
    <source>
        <dbReference type="SAM" id="MobiDB-lite"/>
    </source>
</evidence>
<accession>A0A9D4PGT6</accession>